<dbReference type="InterPro" id="IPR001119">
    <property type="entry name" value="SLH_dom"/>
</dbReference>
<dbReference type="Pfam" id="PF00722">
    <property type="entry name" value="Glyco_hydro_16"/>
    <property type="match status" value="1"/>
</dbReference>
<feature type="domain" description="CBM6" evidence="5">
    <location>
        <begin position="998"/>
        <end position="1120"/>
    </location>
</feature>
<dbReference type="SUPFAM" id="SSF49899">
    <property type="entry name" value="Concanavalin A-like lectins/glucanases"/>
    <property type="match status" value="1"/>
</dbReference>
<dbReference type="InterPro" id="IPR005084">
    <property type="entry name" value="CBM6"/>
</dbReference>
<dbReference type="Gene3D" id="2.60.120.260">
    <property type="entry name" value="Galactose-binding domain-like"/>
    <property type="match status" value="5"/>
</dbReference>
<dbReference type="InterPro" id="IPR003305">
    <property type="entry name" value="CenC_carb-bd"/>
</dbReference>
<dbReference type="InterPro" id="IPR013320">
    <property type="entry name" value="ConA-like_dom_sf"/>
</dbReference>
<keyword evidence="9" id="KW-1185">Reference proteome</keyword>
<evidence type="ECO:0000256" key="4">
    <source>
        <dbReference type="SAM" id="MobiDB-lite"/>
    </source>
</evidence>
<feature type="domain" description="GH16" evidence="7">
    <location>
        <begin position="371"/>
        <end position="639"/>
    </location>
</feature>
<dbReference type="Pfam" id="PF00395">
    <property type="entry name" value="SLH"/>
    <property type="match status" value="3"/>
</dbReference>
<dbReference type="EMBL" id="BSSQ01000009">
    <property type="protein sequence ID" value="GLX67774.1"/>
    <property type="molecule type" value="Genomic_DNA"/>
</dbReference>
<dbReference type="Pfam" id="PF02018">
    <property type="entry name" value="CBM_4_9"/>
    <property type="match status" value="4"/>
</dbReference>
<dbReference type="Proteomes" id="UP001157114">
    <property type="component" value="Unassembled WGS sequence"/>
</dbReference>
<feature type="compositionally biased region" description="Low complexity" evidence="4">
    <location>
        <begin position="364"/>
        <end position="374"/>
    </location>
</feature>
<keyword evidence="2" id="KW-0732">Signal</keyword>
<proteinExistence type="inferred from homology"/>
<dbReference type="RefSeq" id="WP_284238532.1">
    <property type="nucleotide sequence ID" value="NZ_BSSQ01000009.1"/>
</dbReference>
<comment type="similarity">
    <text evidence="1">Belongs to the glycosyl hydrolase 16 family.</text>
</comment>
<dbReference type="InterPro" id="IPR008979">
    <property type="entry name" value="Galactose-bd-like_sf"/>
</dbReference>
<dbReference type="PROSITE" id="PS51175">
    <property type="entry name" value="CBM6"/>
    <property type="match status" value="1"/>
</dbReference>
<feature type="domain" description="SLH" evidence="6">
    <location>
        <begin position="36"/>
        <end position="99"/>
    </location>
</feature>
<evidence type="ECO:0000256" key="3">
    <source>
        <dbReference type="ARBA" id="ARBA00022801"/>
    </source>
</evidence>
<gene>
    <name evidence="8" type="ORF">MU1_21190</name>
</gene>
<comment type="caution">
    <text evidence="8">The sequence shown here is derived from an EMBL/GenBank/DDBJ whole genome shotgun (WGS) entry which is preliminary data.</text>
</comment>
<dbReference type="InterPro" id="IPR000757">
    <property type="entry name" value="Beta-glucanase-like"/>
</dbReference>
<dbReference type="Gene3D" id="2.60.120.200">
    <property type="match status" value="1"/>
</dbReference>
<dbReference type="PROSITE" id="PS51272">
    <property type="entry name" value="SLH"/>
    <property type="match status" value="3"/>
</dbReference>
<evidence type="ECO:0000259" key="7">
    <source>
        <dbReference type="PROSITE" id="PS51762"/>
    </source>
</evidence>
<reference evidence="8 9" key="1">
    <citation type="submission" date="2023-03" db="EMBL/GenBank/DDBJ databases">
        <title>Draft genome sequence of the bacteria which degrade cell wall of Tricholomamatutake.</title>
        <authorList>
            <person name="Konishi Y."/>
            <person name="Fukuta Y."/>
            <person name="Shirasaka N."/>
        </authorList>
    </citation>
    <scope>NUCLEOTIDE SEQUENCE [LARGE SCALE GENOMIC DNA]</scope>
    <source>
        <strain evidence="9">mu1</strain>
    </source>
</reference>
<dbReference type="CDD" id="cd08023">
    <property type="entry name" value="GH16_laminarinase_like"/>
    <property type="match status" value="1"/>
</dbReference>
<feature type="region of interest" description="Disordered" evidence="4">
    <location>
        <begin position="351"/>
        <end position="380"/>
    </location>
</feature>
<dbReference type="CDD" id="cd04080">
    <property type="entry name" value="CBM6_cellulase-like"/>
    <property type="match status" value="1"/>
</dbReference>
<evidence type="ECO:0008006" key="10">
    <source>
        <dbReference type="Google" id="ProtNLM"/>
    </source>
</evidence>
<accession>A0ABQ6G9Y0</accession>
<feature type="domain" description="SLH" evidence="6">
    <location>
        <begin position="160"/>
        <end position="222"/>
    </location>
</feature>
<dbReference type="SUPFAM" id="SSF49785">
    <property type="entry name" value="Galactose-binding domain-like"/>
    <property type="match status" value="5"/>
</dbReference>
<dbReference type="PROSITE" id="PS51762">
    <property type="entry name" value="GH16_2"/>
    <property type="match status" value="1"/>
</dbReference>
<evidence type="ECO:0000256" key="2">
    <source>
        <dbReference type="ARBA" id="ARBA00022729"/>
    </source>
</evidence>
<evidence type="ECO:0000313" key="9">
    <source>
        <dbReference type="Proteomes" id="UP001157114"/>
    </source>
</evidence>
<dbReference type="PANTHER" id="PTHR10963:SF55">
    <property type="entry name" value="GLYCOSIDE HYDROLASE FAMILY 16 PROTEIN"/>
    <property type="match status" value="1"/>
</dbReference>
<keyword evidence="3" id="KW-0378">Hydrolase</keyword>
<organism evidence="8 9">
    <name type="scientific">Paenibacillus glycanilyticus</name>
    <dbReference type="NCBI Taxonomy" id="126569"/>
    <lineage>
        <taxon>Bacteria</taxon>
        <taxon>Bacillati</taxon>
        <taxon>Bacillota</taxon>
        <taxon>Bacilli</taxon>
        <taxon>Bacillales</taxon>
        <taxon>Paenibacillaceae</taxon>
        <taxon>Paenibacillus</taxon>
    </lineage>
</organism>
<sequence>MEIVKKRLSQLMIGSMLLSCISPFAGGNRVHAEEPVSATSFLDMTGHWAETAVKRMASFGVVSGYEDGGFKPGSTISRAEFITMLDRVFGFAGSNKDGFQDVAQNAWYYDAVTKASGSGIVQGVDARHFAPNASITREDAAVMIDRAFELSTGSESDAALRQYKDYADVSGYAKKALTYLADEKYIKGYNGKLQPKSPITRAESAVLLSGMIGDLVTQPAAYDAAEVEGNLIIRSTGVTVTGTAVHGNLLLAEGIKEGDVALKDVSVTGKTVIKGGGSHSVVFDHAQLNEVLINKPGSPVRVVFSNGTTAGEVLIQQPTDFEWSEDSAARKLQVQSDGVTVNDKSVPAGTVTSLVAGGSGSTGSGTTNPPATSGEKPVPSTTIADNEWKLVWNDEFNASSLDSSKWTVQDTGVVYNNELEYYNPDNAVIEKDGDRSVLSIKAKKEEHKGSQYTSAKLITKEKGDWTYGKVVVRAKLPVQQGMWPAIWLLPTDEAHYGGWPASGEIDLMELIGGANKNRAYGTLHYDSVQPDGSHGSDQSSYVLPEGKSFADDYHDFQLEWLPGVIRFYVDGELYHEVRDWKTKGPGQPEYYTYPAPFDRPFYLILNLAVGGDWPGAPNSDFAADQMNVDFVRVYEYKNLASWEDVTGNPPEPSPKREPQADGNLLYNEKFTQPTDANGVPQDWQFLLNAGGTGEVTVLDDAAQGKAAKIAIDNSGTEVYSVQLTQMPVFLQKGKKYKVTYDAKADGTRTLMSKVNQFEKSWKNYSGEQYANLTTDWKSYEYTFDMLEGTDNNARFEFNLGKDDTAVYLANAKLVEIGDASLQPEVPAERTALADGNLIYNGTFDQGKDRLAFWTKAVASDAEATVSVNNFLAFPIYERQLVVDVKNGGTAAEAVSVTQPDLVLEKNSEYAIYFDAKADMQRSMKVDLTSDHSVAFPGGSNVTLGTTMQTYSLEAIVGDGADQANAELKLLFGGDTGKIYVDNVRLVKRGEPLAVAGYTHIPAARAWEMQGLQLENASEGGKNIAYMDEGDTLKYKIGVTHEGNYQISARVASGQDQSQIRLRIKDETGAVISQMSYDLGNTGGWQTYKTIYLKPAALEAGHDYYLEFQGFGYNTLWVDLSPNLVQNGGFDADLNGWSFIAGSGATISRAEEGEVVADLPGTSANWWDDTLQQTPLPIEKGKTYRLEFEASASSPKSMQVVVSQSSGEFAKYLEDTARLTEDQEHYTYSFTMENNSDPASVLVFGLGDPADNAGPHTVRIDNVRLYEVNGSAESGGQPTNVNLLQNGNFASGLEGWFAYTAAPGELSIAANNGKLESSIGAVGDNPWDRQVIQEGFAIQQGYKYSFSFKAKASTARKLGLGIGWVDVPAGYAWHGYYGQQVDLTEEEQTFTFTFDVTDEGYNTSRISFDMGNIPGGNAGNAMITISDVSLVNLGPV</sequence>
<feature type="domain" description="SLH" evidence="6">
    <location>
        <begin position="100"/>
        <end position="158"/>
    </location>
</feature>
<evidence type="ECO:0000259" key="5">
    <source>
        <dbReference type="PROSITE" id="PS51175"/>
    </source>
</evidence>
<dbReference type="PANTHER" id="PTHR10963">
    <property type="entry name" value="GLYCOSYL HYDROLASE-RELATED"/>
    <property type="match status" value="1"/>
</dbReference>
<name>A0ABQ6G9Y0_9BACL</name>
<dbReference type="InterPro" id="IPR006584">
    <property type="entry name" value="Cellulose-bd_IV"/>
</dbReference>
<dbReference type="PROSITE" id="PS51257">
    <property type="entry name" value="PROKAR_LIPOPROTEIN"/>
    <property type="match status" value="1"/>
</dbReference>
<evidence type="ECO:0000256" key="1">
    <source>
        <dbReference type="ARBA" id="ARBA00006865"/>
    </source>
</evidence>
<evidence type="ECO:0000259" key="6">
    <source>
        <dbReference type="PROSITE" id="PS51272"/>
    </source>
</evidence>
<dbReference type="InterPro" id="IPR050546">
    <property type="entry name" value="Glycosyl_Hydrlase_16"/>
</dbReference>
<dbReference type="SMART" id="SM00606">
    <property type="entry name" value="CBD_IV"/>
    <property type="match status" value="1"/>
</dbReference>
<protein>
    <recommendedName>
        <fullName evidence="10">Licheninase</fullName>
    </recommendedName>
</protein>
<evidence type="ECO:0000313" key="8">
    <source>
        <dbReference type="EMBL" id="GLX67774.1"/>
    </source>
</evidence>
<dbReference type="Pfam" id="PF03422">
    <property type="entry name" value="CBM_6"/>
    <property type="match status" value="1"/>
</dbReference>